<organism evidence="2 3">
    <name type="scientific">Ladona fulva</name>
    <name type="common">Scarce chaser dragonfly</name>
    <name type="synonym">Libellula fulva</name>
    <dbReference type="NCBI Taxonomy" id="123851"/>
    <lineage>
        <taxon>Eukaryota</taxon>
        <taxon>Metazoa</taxon>
        <taxon>Ecdysozoa</taxon>
        <taxon>Arthropoda</taxon>
        <taxon>Hexapoda</taxon>
        <taxon>Insecta</taxon>
        <taxon>Pterygota</taxon>
        <taxon>Palaeoptera</taxon>
        <taxon>Odonata</taxon>
        <taxon>Epiprocta</taxon>
        <taxon>Anisoptera</taxon>
        <taxon>Libelluloidea</taxon>
        <taxon>Libellulidae</taxon>
        <taxon>Ladona</taxon>
    </lineage>
</organism>
<dbReference type="AlphaFoldDB" id="A0A8K0KNS1"/>
<keyword evidence="3" id="KW-1185">Reference proteome</keyword>
<evidence type="ECO:0000313" key="2">
    <source>
        <dbReference type="EMBL" id="KAG8238756.1"/>
    </source>
</evidence>
<dbReference type="EMBL" id="KZ309429">
    <property type="protein sequence ID" value="KAG8238756.1"/>
    <property type="molecule type" value="Genomic_DNA"/>
</dbReference>
<dbReference type="Proteomes" id="UP000792457">
    <property type="component" value="Unassembled WGS sequence"/>
</dbReference>
<feature type="transmembrane region" description="Helical" evidence="1">
    <location>
        <begin position="12"/>
        <end position="35"/>
    </location>
</feature>
<comment type="caution">
    <text evidence="2">The sequence shown here is derived from an EMBL/GenBank/DDBJ whole genome shotgun (WGS) entry which is preliminary data.</text>
</comment>
<protein>
    <submittedName>
        <fullName evidence="2">Uncharacterized protein</fullName>
    </submittedName>
</protein>
<reference evidence="2" key="2">
    <citation type="submission" date="2017-10" db="EMBL/GenBank/DDBJ databases">
        <title>Ladona fulva Genome sequencing and assembly.</title>
        <authorList>
            <person name="Murali S."/>
            <person name="Richards S."/>
            <person name="Bandaranaike D."/>
            <person name="Bellair M."/>
            <person name="Blankenburg K."/>
            <person name="Chao H."/>
            <person name="Dinh H."/>
            <person name="Doddapaneni H."/>
            <person name="Dugan-Rocha S."/>
            <person name="Elkadiri S."/>
            <person name="Gnanaolivu R."/>
            <person name="Hernandez B."/>
            <person name="Skinner E."/>
            <person name="Javaid M."/>
            <person name="Lee S."/>
            <person name="Li M."/>
            <person name="Ming W."/>
            <person name="Munidasa M."/>
            <person name="Muniz J."/>
            <person name="Nguyen L."/>
            <person name="Hughes D."/>
            <person name="Osuji N."/>
            <person name="Pu L.-L."/>
            <person name="Puazo M."/>
            <person name="Qu C."/>
            <person name="Quiroz J."/>
            <person name="Raj R."/>
            <person name="Weissenberger G."/>
            <person name="Xin Y."/>
            <person name="Zou X."/>
            <person name="Han Y."/>
            <person name="Worley K."/>
            <person name="Muzny D."/>
            <person name="Gibbs R."/>
        </authorList>
    </citation>
    <scope>NUCLEOTIDE SEQUENCE</scope>
    <source>
        <strain evidence="2">Sampled in the wild</strain>
    </source>
</reference>
<evidence type="ECO:0000313" key="3">
    <source>
        <dbReference type="Proteomes" id="UP000792457"/>
    </source>
</evidence>
<keyword evidence="1" id="KW-1133">Transmembrane helix</keyword>
<evidence type="ECO:0000256" key="1">
    <source>
        <dbReference type="SAM" id="Phobius"/>
    </source>
</evidence>
<dbReference type="OrthoDB" id="1607513at2759"/>
<accession>A0A8K0KNS1</accession>
<sequence length="105" mass="11631">MDGHQPTTIVIWLLPFILSLTENSIKLFWTVCASLKKEILKITRKWGLEGKVVAVVSDNAANKLPAAGNLGWKHIPSFAHTLNLLVQNSLTEFCINACPPYTDTL</sequence>
<keyword evidence="1" id="KW-0472">Membrane</keyword>
<proteinExistence type="predicted"/>
<reference evidence="2" key="1">
    <citation type="submission" date="2013-04" db="EMBL/GenBank/DDBJ databases">
        <authorList>
            <person name="Qu J."/>
            <person name="Murali S.C."/>
            <person name="Bandaranaike D."/>
            <person name="Bellair M."/>
            <person name="Blankenburg K."/>
            <person name="Chao H."/>
            <person name="Dinh H."/>
            <person name="Doddapaneni H."/>
            <person name="Downs B."/>
            <person name="Dugan-Rocha S."/>
            <person name="Elkadiri S."/>
            <person name="Gnanaolivu R.D."/>
            <person name="Hernandez B."/>
            <person name="Javaid M."/>
            <person name="Jayaseelan J.C."/>
            <person name="Lee S."/>
            <person name="Li M."/>
            <person name="Ming W."/>
            <person name="Munidasa M."/>
            <person name="Muniz J."/>
            <person name="Nguyen L."/>
            <person name="Ongeri F."/>
            <person name="Osuji N."/>
            <person name="Pu L.-L."/>
            <person name="Puazo M."/>
            <person name="Qu C."/>
            <person name="Quiroz J."/>
            <person name="Raj R."/>
            <person name="Weissenberger G."/>
            <person name="Xin Y."/>
            <person name="Zou X."/>
            <person name="Han Y."/>
            <person name="Richards S."/>
            <person name="Worley K."/>
            <person name="Muzny D."/>
            <person name="Gibbs R."/>
        </authorList>
    </citation>
    <scope>NUCLEOTIDE SEQUENCE</scope>
    <source>
        <strain evidence="2">Sampled in the wild</strain>
    </source>
</reference>
<name>A0A8K0KNS1_LADFU</name>
<gene>
    <name evidence="2" type="ORF">J437_LFUL018320</name>
</gene>
<keyword evidence="1" id="KW-0812">Transmembrane</keyword>